<evidence type="ECO:0000313" key="3">
    <source>
        <dbReference type="EMBL" id="MDC0715955.1"/>
    </source>
</evidence>
<evidence type="ECO:0000313" key="4">
    <source>
        <dbReference type="Proteomes" id="UP001221686"/>
    </source>
</evidence>
<gene>
    <name evidence="3" type="ORF">POL25_03555</name>
</gene>
<feature type="compositionally biased region" description="Low complexity" evidence="1">
    <location>
        <begin position="37"/>
        <end position="114"/>
    </location>
</feature>
<comment type="caution">
    <text evidence="3">The sequence shown here is derived from an EMBL/GenBank/DDBJ whole genome shotgun (WGS) entry which is preliminary data.</text>
</comment>
<organism evidence="3 4">
    <name type="scientific">Nannocystis bainbridge</name>
    <dbReference type="NCBI Taxonomy" id="2995303"/>
    <lineage>
        <taxon>Bacteria</taxon>
        <taxon>Pseudomonadati</taxon>
        <taxon>Myxococcota</taxon>
        <taxon>Polyangia</taxon>
        <taxon>Nannocystales</taxon>
        <taxon>Nannocystaceae</taxon>
        <taxon>Nannocystis</taxon>
    </lineage>
</organism>
<feature type="chain" id="PRO_5045879451" evidence="2">
    <location>
        <begin position="20"/>
        <end position="700"/>
    </location>
</feature>
<dbReference type="InterPro" id="IPR049804">
    <property type="entry name" value="Choice_anch_L"/>
</dbReference>
<proteinExistence type="predicted"/>
<dbReference type="InterPro" id="IPR021655">
    <property type="entry name" value="Put_metal-bd"/>
</dbReference>
<evidence type="ECO:0000256" key="1">
    <source>
        <dbReference type="SAM" id="MobiDB-lite"/>
    </source>
</evidence>
<dbReference type="EMBL" id="JAQNDL010000001">
    <property type="protein sequence ID" value="MDC0715955.1"/>
    <property type="molecule type" value="Genomic_DNA"/>
</dbReference>
<dbReference type="NCBIfam" id="NF038133">
    <property type="entry name" value="choice_anch_L"/>
    <property type="match status" value="1"/>
</dbReference>
<feature type="compositionally biased region" description="Polar residues" evidence="1">
    <location>
        <begin position="26"/>
        <end position="36"/>
    </location>
</feature>
<sequence>MRYIRPDVVALVSCAVLLAACGDDQPVTSTDTTPQITSATNQTTNQVSSTSGPQDTDPTTGTPTEPGTSSLGTESNGTDTTGTPGTSTTDPGGTDTDTTGPDPSTTTTDPGTSTMTMPCEEANCPMGQFCDPVSDQCIPGCNDDSDCNAPSKCDVGSNTCKGCLGDGDCPLGTVCDAGECTPGCNDMQPCQDGLACCSNTCLDLLVDVDNCQACGNVCPVPPNAAATCAMGQCGLGACKAPWNDCDKDPANGCENQGQCQCTPGAQMACYTGPNGTQGVGICKEGVQTCNPQGTGFGPCTGEVTPNPTEICANNLDDNCNGQTDEDSDKDGDGYTVCGGDCCDEVGPSCLNPVLVNPGAFEVGGNMVDDDCDGTKDNPVASCDGGLASNSGTPIDYAKAIDLCQTTTENPPQNQKKWGVISGTLTRADGSGAIDAQARSIRPGFGTNVVPQQNARLAILSTGNAADSNDANPPYADFQTGKDNGANSAAPADWLAANGGNFPNAPGCPGAGSNAANNSAMLKLRVRVPTNAKSFNVQMYFYSAEWPEWTCTAYNDMFVTLVNSNAAGNPADRNIAIYTTPNNQKYPVGVNLVKAATGLFTQCKNGTFGCSGGNGGNYNGCLSQAGLAGTGFDILEGGCGNNNTTGGGTGWLKMAGNVNGGEVMEIRFAIWDTADGVYDSLVLLDDFVWSVQASQPGVQPN</sequence>
<feature type="signal peptide" evidence="2">
    <location>
        <begin position="1"/>
        <end position="19"/>
    </location>
</feature>
<dbReference type="RefSeq" id="WP_272084387.1">
    <property type="nucleotide sequence ID" value="NZ_JAQNDL010000001.1"/>
</dbReference>
<reference evidence="3 4" key="1">
    <citation type="submission" date="2022-11" db="EMBL/GenBank/DDBJ databases">
        <title>Minimal conservation of predation-associated metabolite biosynthetic gene clusters underscores biosynthetic potential of Myxococcota including descriptions for ten novel species: Archangium lansinium sp. nov., Myxococcus landrumus sp. nov., Nannocystis bai.</title>
        <authorList>
            <person name="Ahearne A."/>
            <person name="Stevens C."/>
            <person name="Dowd S."/>
        </authorList>
    </citation>
    <scope>NUCLEOTIDE SEQUENCE [LARGE SCALE GENOMIC DNA]</scope>
    <source>
        <strain evidence="3 4">BB15-2</strain>
    </source>
</reference>
<feature type="region of interest" description="Disordered" evidence="1">
    <location>
        <begin position="24"/>
        <end position="114"/>
    </location>
</feature>
<keyword evidence="4" id="KW-1185">Reference proteome</keyword>
<name>A0ABT5DS08_9BACT</name>
<dbReference type="Pfam" id="PF11617">
    <property type="entry name" value="Cu-binding_MopE"/>
    <property type="match status" value="2"/>
</dbReference>
<keyword evidence="2" id="KW-0732">Signal</keyword>
<dbReference type="PROSITE" id="PS51257">
    <property type="entry name" value="PROKAR_LIPOPROTEIN"/>
    <property type="match status" value="1"/>
</dbReference>
<dbReference type="Proteomes" id="UP001221686">
    <property type="component" value="Unassembled WGS sequence"/>
</dbReference>
<accession>A0ABT5DS08</accession>
<evidence type="ECO:0000256" key="2">
    <source>
        <dbReference type="SAM" id="SignalP"/>
    </source>
</evidence>
<protein>
    <submittedName>
        <fullName evidence="3">Choice-of-anchor L domain-containing protein</fullName>
    </submittedName>
</protein>